<evidence type="ECO:0000313" key="2">
    <source>
        <dbReference type="EMBL" id="AGL01192.1"/>
    </source>
</evidence>
<dbReference type="KEGG" id="dgi:Desgi_1730"/>
<dbReference type="OrthoDB" id="9779761at2"/>
<keyword evidence="2" id="KW-0540">Nuclease</keyword>
<reference evidence="2 3" key="1">
    <citation type="submission" date="2012-01" db="EMBL/GenBank/DDBJ databases">
        <title>Complete sequence of Desulfotomaculum gibsoniae DSM 7213.</title>
        <authorList>
            <consortium name="US DOE Joint Genome Institute"/>
            <person name="Lucas S."/>
            <person name="Han J."/>
            <person name="Lapidus A."/>
            <person name="Cheng J.-F."/>
            <person name="Goodwin L."/>
            <person name="Pitluck S."/>
            <person name="Peters L."/>
            <person name="Ovchinnikova G."/>
            <person name="Teshima H."/>
            <person name="Detter J.C."/>
            <person name="Han C."/>
            <person name="Tapia R."/>
            <person name="Land M."/>
            <person name="Hauser L."/>
            <person name="Kyrpides N."/>
            <person name="Ivanova N."/>
            <person name="Pagani I."/>
            <person name="Parshina S."/>
            <person name="Plugge C."/>
            <person name="Muyzer G."/>
            <person name="Kuever J."/>
            <person name="Ivanova A."/>
            <person name="Nazina T."/>
            <person name="Klenk H.-P."/>
            <person name="Brambilla E."/>
            <person name="Spring S."/>
            <person name="Stams A.F."/>
            <person name="Woyke T."/>
        </authorList>
    </citation>
    <scope>NUCLEOTIDE SEQUENCE [LARGE SCALE GENOMIC DNA]</scope>
    <source>
        <strain evidence="2 3">DSM 7213</strain>
    </source>
</reference>
<protein>
    <submittedName>
        <fullName evidence="2">Putative restriction endonuclease</fullName>
    </submittedName>
</protein>
<sequence>MVSKEKLENIEFKDESQISKLQWKDILQNKEITSELDLKTVLTVFESPQYRSTATEIASVLGESNYRIISSGNTSFSRRICAYLNLKPPKNNKGGNRWWTIPYWGKSKGDGKWFYILRPELKEAIEELISEGKLNLRDIVDRIPKIRIIPMSKTIEFNNQSIEVVQQEFFKKDLKNRYDCLFYLRTGGIYCPRNTLLLFQYDNRIIACAKLIKVIKYQKPYDGVYNEALSLDRSSIQVFDPITPNELKVIDHDFKKISQARQLININCLTSLLKLINDKKDYQIAEEIPEENVDKLFEGAKRQIAVNAYERNSKARAKCIEHYRKLNNGKIVCQICDFDFGAFYGKELEGKIHVHHLKPLYEIGEGYEVNAINDLIPICPNCHLVIHSKEPAYTPQEIKNMLRNKR</sequence>
<feature type="domain" description="HNH" evidence="1">
    <location>
        <begin position="333"/>
        <end position="388"/>
    </location>
</feature>
<keyword evidence="2" id="KW-0255">Endonuclease</keyword>
<dbReference type="AlphaFoldDB" id="R4KHR4"/>
<keyword evidence="2" id="KW-0378">Hydrolase</keyword>
<dbReference type="HOGENOM" id="CLU_751924_0_0_9"/>
<dbReference type="EMBL" id="CP003273">
    <property type="protein sequence ID" value="AGL01192.1"/>
    <property type="molecule type" value="Genomic_DNA"/>
</dbReference>
<dbReference type="CDD" id="cd00085">
    <property type="entry name" value="HNHc"/>
    <property type="match status" value="1"/>
</dbReference>
<dbReference type="GO" id="GO:0003676">
    <property type="term" value="F:nucleic acid binding"/>
    <property type="evidence" value="ECO:0007669"/>
    <property type="project" value="InterPro"/>
</dbReference>
<dbReference type="InterPro" id="IPR003615">
    <property type="entry name" value="HNH_nuc"/>
</dbReference>
<dbReference type="GO" id="GO:0004519">
    <property type="term" value="F:endonuclease activity"/>
    <property type="evidence" value="ECO:0007669"/>
    <property type="project" value="UniProtKB-KW"/>
</dbReference>
<gene>
    <name evidence="2" type="ORF">Desgi_1730</name>
</gene>
<evidence type="ECO:0000313" key="3">
    <source>
        <dbReference type="Proteomes" id="UP000013520"/>
    </source>
</evidence>
<accession>R4KHR4</accession>
<keyword evidence="3" id="KW-1185">Reference proteome</keyword>
<evidence type="ECO:0000259" key="1">
    <source>
        <dbReference type="Pfam" id="PF01844"/>
    </source>
</evidence>
<dbReference type="GO" id="GO:0008270">
    <property type="term" value="F:zinc ion binding"/>
    <property type="evidence" value="ECO:0007669"/>
    <property type="project" value="InterPro"/>
</dbReference>
<dbReference type="Pfam" id="PF01844">
    <property type="entry name" value="HNH"/>
    <property type="match status" value="1"/>
</dbReference>
<dbReference type="Proteomes" id="UP000013520">
    <property type="component" value="Chromosome"/>
</dbReference>
<dbReference type="InterPro" id="IPR002711">
    <property type="entry name" value="HNH"/>
</dbReference>
<dbReference type="eggNOG" id="COG3183">
    <property type="taxonomic scope" value="Bacteria"/>
</dbReference>
<proteinExistence type="predicted"/>
<name>R4KHR4_9FIRM</name>
<dbReference type="Gene3D" id="1.10.30.50">
    <property type="match status" value="1"/>
</dbReference>
<organism evidence="2 3">
    <name type="scientific">Desulfoscipio gibsoniae DSM 7213</name>
    <dbReference type="NCBI Taxonomy" id="767817"/>
    <lineage>
        <taxon>Bacteria</taxon>
        <taxon>Bacillati</taxon>
        <taxon>Bacillota</taxon>
        <taxon>Clostridia</taxon>
        <taxon>Eubacteriales</taxon>
        <taxon>Desulfallaceae</taxon>
        <taxon>Desulfoscipio</taxon>
    </lineage>
</organism>
<dbReference type="RefSeq" id="WP_006524469.1">
    <property type="nucleotide sequence ID" value="NC_021184.1"/>
</dbReference>